<sequence>MKKIIISILLIAGVLITNMLYLTFFSKSSNANDHYGSMTQLMKATKEGVDWKIFTKDEHNPTVIVAPHGGGIEPGTTEIAGSIAKKANAGYYTFQGIRPQNNSELHVTSINYDEPKAREMIGQSERTVTIHKTGREGADVYIGGRDTALKHKIMDSLTHKGFIVKEANGNIAGEGIKNITNMNKRQAGVQLEVSNSTIHNFFKNGDSSRVSRIYAANWTNTMERFTDGVAEALKS</sequence>
<dbReference type="EMBL" id="NEFX01000019">
    <property type="protein sequence ID" value="OTW30398.1"/>
    <property type="molecule type" value="Genomic_DNA"/>
</dbReference>
<dbReference type="Pfam" id="PF05908">
    <property type="entry name" value="Gamma_PGA_hydro"/>
    <property type="match status" value="1"/>
</dbReference>
<reference evidence="2 3" key="1">
    <citation type="submission" date="2017-04" db="EMBL/GenBank/DDBJ databases">
        <title>Staphylococcus agnetis, a potential pathogen in the broiler production.</title>
        <authorList>
            <person name="Poulsen L."/>
        </authorList>
    </citation>
    <scope>NUCLEOTIDE SEQUENCE [LARGE SCALE GENOMIC DNA]</scope>
    <source>
        <strain evidence="2 3">723_310714_2_2_spleen</strain>
    </source>
</reference>
<dbReference type="EMBL" id="WMFL01000013">
    <property type="protein sequence ID" value="NJI01407.1"/>
    <property type="molecule type" value="Genomic_DNA"/>
</dbReference>
<evidence type="ECO:0000313" key="2">
    <source>
        <dbReference type="EMBL" id="OTW30398.1"/>
    </source>
</evidence>
<dbReference type="RefSeq" id="WP_037565790.1">
    <property type="nucleotide sequence ID" value="NZ_CP009623.1"/>
</dbReference>
<evidence type="ECO:0000313" key="1">
    <source>
        <dbReference type="EMBL" id="NJI01407.1"/>
    </source>
</evidence>
<accession>A0A085UG14</accession>
<keyword evidence="3" id="KW-1185">Reference proteome</keyword>
<reference evidence="1" key="2">
    <citation type="submission" date="2019-11" db="EMBL/GenBank/DDBJ databases">
        <title>Whole genome comparisons of Staphylococcus agnetis isolates from cattle and chickens.</title>
        <authorList>
            <person name="Rhoads D."/>
            <person name="Shwani A."/>
            <person name="Adkins P."/>
            <person name="Calcutt M."/>
            <person name="Middleton J."/>
        </authorList>
    </citation>
    <scope>NUCLEOTIDE SEQUENCE</scope>
    <source>
        <strain evidence="1">1387</strain>
    </source>
</reference>
<dbReference type="KEGG" id="sagq:EP23_08595"/>
<dbReference type="Proteomes" id="UP000195208">
    <property type="component" value="Unassembled WGS sequence"/>
</dbReference>
<dbReference type="AlphaFoldDB" id="A0A085UG14"/>
<proteinExistence type="predicted"/>
<evidence type="ECO:0000313" key="4">
    <source>
        <dbReference type="Proteomes" id="UP000646308"/>
    </source>
</evidence>
<dbReference type="OrthoDB" id="7721587at2"/>
<dbReference type="Gene3D" id="3.40.630.100">
    <property type="entry name" value="Poly-gamma-glutamate hydrolase, zinc-binding motif"/>
    <property type="match status" value="1"/>
</dbReference>
<evidence type="ECO:0008006" key="5">
    <source>
        <dbReference type="Google" id="ProtNLM"/>
    </source>
</evidence>
<dbReference type="InterPro" id="IPR038128">
    <property type="entry name" value="Gamma_PGA_hydro_sf"/>
</dbReference>
<dbReference type="Proteomes" id="UP000646308">
    <property type="component" value="Unassembled WGS sequence"/>
</dbReference>
<name>A0A085UG14_9STAP</name>
<evidence type="ECO:0000313" key="3">
    <source>
        <dbReference type="Proteomes" id="UP000195208"/>
    </source>
</evidence>
<dbReference type="InterPro" id="IPR008585">
    <property type="entry name" value="Gamma_PGA_hydro"/>
</dbReference>
<organism evidence="1 4">
    <name type="scientific">Staphylococcus agnetis</name>
    <dbReference type="NCBI Taxonomy" id="985762"/>
    <lineage>
        <taxon>Bacteria</taxon>
        <taxon>Bacillati</taxon>
        <taxon>Bacillota</taxon>
        <taxon>Bacilli</taxon>
        <taxon>Bacillales</taxon>
        <taxon>Staphylococcaceae</taxon>
        <taxon>Staphylococcus</taxon>
    </lineage>
</organism>
<protein>
    <recommendedName>
        <fullName evidence="5">Replication protein</fullName>
    </recommendedName>
</protein>
<gene>
    <name evidence="2" type="ORF">B9M88_10185</name>
    <name evidence="1" type="ORF">GLV84_00705</name>
</gene>
<dbReference type="GeneID" id="57692649"/>
<dbReference type="eggNOG" id="COG4195">
    <property type="taxonomic scope" value="Bacteria"/>
</dbReference>
<comment type="caution">
    <text evidence="1">The sequence shown here is derived from an EMBL/GenBank/DDBJ whole genome shotgun (WGS) entry which is preliminary data.</text>
</comment>